<protein>
    <submittedName>
        <fullName evidence="3">Uncharacterized protein LOC110418910</fullName>
    </submittedName>
</protein>
<dbReference type="OrthoDB" id="951156at2759"/>
<dbReference type="GeneID" id="110418910"/>
<accession>A0A6J1AKJ2</accession>
<keyword evidence="1" id="KW-0479">Metal-binding</keyword>
<name>A0A6J1AKJ2_9ROSI</name>
<keyword evidence="2" id="KW-1185">Reference proteome</keyword>
<evidence type="ECO:0000313" key="3">
    <source>
        <dbReference type="RefSeq" id="XP_021287405.1"/>
    </source>
</evidence>
<organism evidence="2 3">
    <name type="scientific">Herrania umbratica</name>
    <dbReference type="NCBI Taxonomy" id="108875"/>
    <lineage>
        <taxon>Eukaryota</taxon>
        <taxon>Viridiplantae</taxon>
        <taxon>Streptophyta</taxon>
        <taxon>Embryophyta</taxon>
        <taxon>Tracheophyta</taxon>
        <taxon>Spermatophyta</taxon>
        <taxon>Magnoliopsida</taxon>
        <taxon>eudicotyledons</taxon>
        <taxon>Gunneridae</taxon>
        <taxon>Pentapetalae</taxon>
        <taxon>rosids</taxon>
        <taxon>malvids</taxon>
        <taxon>Malvales</taxon>
        <taxon>Malvaceae</taxon>
        <taxon>Byttnerioideae</taxon>
        <taxon>Herrania</taxon>
    </lineage>
</organism>
<dbReference type="Proteomes" id="UP000504621">
    <property type="component" value="Unplaced"/>
</dbReference>
<proteinExistence type="predicted"/>
<sequence length="124" mass="14282">MQTCGLRVNPQSPEWYKSLTKVLKKLKGATYTIDAEQGMALVSGRANSNSILKKLKKSGMDVAWIKTGKPSTYGSSGCYESHPYLHHPYQYDQQPSYHYSSYYEPYGPDPPHFEPHSYWSTRYY</sequence>
<dbReference type="RefSeq" id="XP_021287405.1">
    <property type="nucleotide sequence ID" value="XM_021431730.1"/>
</dbReference>
<evidence type="ECO:0000313" key="2">
    <source>
        <dbReference type="Proteomes" id="UP000504621"/>
    </source>
</evidence>
<dbReference type="AlphaFoldDB" id="A0A6J1AKJ2"/>
<dbReference type="Gene3D" id="3.30.70.100">
    <property type="match status" value="1"/>
</dbReference>
<dbReference type="GO" id="GO:0046872">
    <property type="term" value="F:metal ion binding"/>
    <property type="evidence" value="ECO:0007669"/>
    <property type="project" value="UniProtKB-KW"/>
</dbReference>
<reference evidence="3" key="1">
    <citation type="submission" date="2025-08" db="UniProtKB">
        <authorList>
            <consortium name="RefSeq"/>
        </authorList>
    </citation>
    <scope>IDENTIFICATION</scope>
    <source>
        <tissue evidence="3">Leaf</tissue>
    </source>
</reference>
<evidence type="ECO:0000256" key="1">
    <source>
        <dbReference type="ARBA" id="ARBA00022723"/>
    </source>
</evidence>
<gene>
    <name evidence="3" type="primary">LOC110418910</name>
</gene>
<dbReference type="PANTHER" id="PTHR45868:SF22">
    <property type="entry name" value="METAL ION-BINDING PROTEIN"/>
    <property type="match status" value="1"/>
</dbReference>
<dbReference type="PANTHER" id="PTHR45868">
    <property type="entry name" value="HEAVY METAL-ASSOCIATED ISOPRENYLATED PLANT PROTEIN 33-RELATED"/>
    <property type="match status" value="1"/>
</dbReference>